<protein>
    <submittedName>
        <fullName evidence="1">Uncharacterized protein</fullName>
    </submittedName>
</protein>
<sequence length="67" mass="7662">MNNIQSIEELKANNNTIKDYIESLSSIEAKALTIAMRELESSFSIEKSIGFINFQKTLFNPIKHKND</sequence>
<evidence type="ECO:0000313" key="1">
    <source>
        <dbReference type="EMBL" id="QHT01957.1"/>
    </source>
</evidence>
<dbReference type="EMBL" id="MN739384">
    <property type="protein sequence ID" value="QHT01957.1"/>
    <property type="molecule type" value="Genomic_DNA"/>
</dbReference>
<proteinExistence type="predicted"/>
<accession>A0A6C0CC92</accession>
<dbReference type="AlphaFoldDB" id="A0A6C0CC92"/>
<organism evidence="1">
    <name type="scientific">viral metagenome</name>
    <dbReference type="NCBI Taxonomy" id="1070528"/>
    <lineage>
        <taxon>unclassified sequences</taxon>
        <taxon>metagenomes</taxon>
        <taxon>organismal metagenomes</taxon>
    </lineage>
</organism>
<name>A0A6C0CC92_9ZZZZ</name>
<reference evidence="1" key="1">
    <citation type="journal article" date="2020" name="Nature">
        <title>Giant virus diversity and host interactions through global metagenomics.</title>
        <authorList>
            <person name="Schulz F."/>
            <person name="Roux S."/>
            <person name="Paez-Espino D."/>
            <person name="Jungbluth S."/>
            <person name="Walsh D.A."/>
            <person name="Denef V.J."/>
            <person name="McMahon K.D."/>
            <person name="Konstantinidis K.T."/>
            <person name="Eloe-Fadrosh E.A."/>
            <person name="Kyrpides N.C."/>
            <person name="Woyke T."/>
        </authorList>
    </citation>
    <scope>NUCLEOTIDE SEQUENCE</scope>
    <source>
        <strain evidence="1">GVMAG-M-3300020523-10</strain>
    </source>
</reference>